<evidence type="ECO:0000313" key="3">
    <source>
        <dbReference type="Proteomes" id="UP000252585"/>
    </source>
</evidence>
<feature type="transmembrane region" description="Helical" evidence="1">
    <location>
        <begin position="88"/>
        <end position="112"/>
    </location>
</feature>
<comment type="caution">
    <text evidence="2">The sequence shown here is derived from an EMBL/GenBank/DDBJ whole genome shotgun (WGS) entry which is preliminary data.</text>
</comment>
<accession>A0A368Y2U3</accession>
<evidence type="ECO:0000256" key="1">
    <source>
        <dbReference type="SAM" id="Phobius"/>
    </source>
</evidence>
<dbReference type="OrthoDB" id="2375893at2"/>
<feature type="transmembrane region" description="Helical" evidence="1">
    <location>
        <begin position="224"/>
        <end position="245"/>
    </location>
</feature>
<dbReference type="PANTHER" id="PTHR33133">
    <property type="entry name" value="OS08G0107100 PROTEIN-RELATED"/>
    <property type="match status" value="1"/>
</dbReference>
<proteinExistence type="predicted"/>
<feature type="transmembrane region" description="Helical" evidence="1">
    <location>
        <begin position="169"/>
        <end position="190"/>
    </location>
</feature>
<keyword evidence="1" id="KW-0812">Transmembrane</keyword>
<dbReference type="EMBL" id="QPJJ01000004">
    <property type="protein sequence ID" value="RCW73147.1"/>
    <property type="molecule type" value="Genomic_DNA"/>
</dbReference>
<protein>
    <submittedName>
        <fullName evidence="2">Glycerophosphoryl diester phosphodiesterase family protein</fullName>
    </submittedName>
</protein>
<dbReference type="RefSeq" id="WP_114352249.1">
    <property type="nucleotide sequence ID" value="NZ_QPJJ01000004.1"/>
</dbReference>
<sequence>MKTDLQKPLSFGQILDQTFRILKNNFVPLFVIALVIMAPIYLIQIISLIAGGRDLIIALEPGQTFLDQFINNAESIENTTLVEDIGTIISSILALFAIPIFTGALILAVGAIRNEKTFTTKSMIKQSLTRYWPMFWSTLLIGLILFAIIFFPLMIITMVTTILAINEPVVGVIVGIVLGLSFFIGLGLLFTRWSMYLPAVLYERVAPGLLKSWQLTKRQTWKFFGLYVVFSLIIAAIGFAIQWPVTLLGYSVLYTVIMNLVNLTTGLIMAIGYAVMYFDAHKRHSASDLHDLMGEYEAK</sequence>
<dbReference type="Proteomes" id="UP000252585">
    <property type="component" value="Unassembled WGS sequence"/>
</dbReference>
<keyword evidence="3" id="KW-1185">Reference proteome</keyword>
<dbReference type="PANTHER" id="PTHR33133:SF1">
    <property type="entry name" value="EXPRESSED PROTEIN-RELATED"/>
    <property type="match status" value="1"/>
</dbReference>
<name>A0A368Y2U3_9BACI</name>
<keyword evidence="1" id="KW-1133">Transmembrane helix</keyword>
<feature type="transmembrane region" description="Helical" evidence="1">
    <location>
        <begin position="251"/>
        <end position="275"/>
    </location>
</feature>
<feature type="transmembrane region" description="Helical" evidence="1">
    <location>
        <begin position="26"/>
        <end position="50"/>
    </location>
</feature>
<reference evidence="2 3" key="1">
    <citation type="submission" date="2018-07" db="EMBL/GenBank/DDBJ databases">
        <title>Genomic Encyclopedia of Type Strains, Phase IV (KMG-IV): sequencing the most valuable type-strain genomes for metagenomic binning, comparative biology and taxonomic classification.</title>
        <authorList>
            <person name="Goeker M."/>
        </authorList>
    </citation>
    <scope>NUCLEOTIDE SEQUENCE [LARGE SCALE GENOMIC DNA]</scope>
    <source>
        <strain evidence="2 3">DSM 27696</strain>
    </source>
</reference>
<evidence type="ECO:0000313" key="2">
    <source>
        <dbReference type="EMBL" id="RCW73147.1"/>
    </source>
</evidence>
<keyword evidence="1" id="KW-0472">Membrane</keyword>
<dbReference type="AlphaFoldDB" id="A0A368Y2U3"/>
<feature type="transmembrane region" description="Helical" evidence="1">
    <location>
        <begin position="133"/>
        <end position="163"/>
    </location>
</feature>
<organism evidence="2 3">
    <name type="scientific">Saliterribacillus persicus</name>
    <dbReference type="NCBI Taxonomy" id="930114"/>
    <lineage>
        <taxon>Bacteria</taxon>
        <taxon>Bacillati</taxon>
        <taxon>Bacillota</taxon>
        <taxon>Bacilli</taxon>
        <taxon>Bacillales</taxon>
        <taxon>Bacillaceae</taxon>
        <taxon>Saliterribacillus</taxon>
    </lineage>
</organism>
<gene>
    <name evidence="2" type="ORF">DFR57_104145</name>
</gene>